<dbReference type="Proteomes" id="UP001234297">
    <property type="component" value="Chromosome 3"/>
</dbReference>
<evidence type="ECO:0000313" key="2">
    <source>
        <dbReference type="Proteomes" id="UP001234297"/>
    </source>
</evidence>
<evidence type="ECO:0000313" key="1">
    <source>
        <dbReference type="EMBL" id="KAJ8634675.1"/>
    </source>
</evidence>
<keyword evidence="2" id="KW-1185">Reference proteome</keyword>
<comment type="caution">
    <text evidence="1">The sequence shown here is derived from an EMBL/GenBank/DDBJ whole genome shotgun (WGS) entry which is preliminary data.</text>
</comment>
<protein>
    <submittedName>
        <fullName evidence="1">Uncharacterized protein</fullName>
    </submittedName>
</protein>
<name>A0ACC2LMS8_PERAE</name>
<reference evidence="1 2" key="1">
    <citation type="journal article" date="2022" name="Hortic Res">
        <title>A haplotype resolved chromosomal level avocado genome allows analysis of novel avocado genes.</title>
        <authorList>
            <person name="Nath O."/>
            <person name="Fletcher S.J."/>
            <person name="Hayward A."/>
            <person name="Shaw L.M."/>
            <person name="Masouleh A.K."/>
            <person name="Furtado A."/>
            <person name="Henry R.J."/>
            <person name="Mitter N."/>
        </authorList>
    </citation>
    <scope>NUCLEOTIDE SEQUENCE [LARGE SCALE GENOMIC DNA]</scope>
    <source>
        <strain evidence="2">cv. Hass</strain>
    </source>
</reference>
<proteinExistence type="predicted"/>
<accession>A0ACC2LMS8</accession>
<sequence length="925" mass="103662">MFLSSFAGRHFICVGFLLCCQCCAATQNNSPNASRAVFDVGVILDLGTPLGKMTKVCISKALNDFYTTHYNYTTKLCLHWRDANQDSVDAASIAINLSKDVQVKAIIGPQTSPQAQFVAELGGKYHVPILSFSATSPLLSAIQTPYFIRTALSDSSQVKAIAAMVKAFGWREVVQICGETPYKNGVIPDLTDALQEVDAIVPYRSVISHMMTDHQIGQELHKLETMQTRVFVVHLSPSLSTRLFFKADEIGMMSEGYVWIITYGLANLLDSMNSSVIQSMQGVLGVKPYYPISKELDIFTERWKTNFLNENPNSDRVELNIFGLWAYDTTWALAKAVEKVQQIRLGVSEMGPRLRDAILKTNFRGLSGQFNLTNGQLEMSAFQIVNVVGKAEREIGFWTPTHGLERRLNTKKNDYSTSKDNLKPIIWPGESLSVPKGWAMPTSGKKLKIGVPKKYGFTEFVNVRHDPQTKKPIVTGYSIDVFKATIKQLPYAVDYEFVPFEYGDGKQPRDYNELIDQVYLESFDAVVGDVTIVANRSRYVDFTLPYTESGVTLLVLANENKINKAWIFLKPLLWDAWLAIVAAFFFIGFVVWVFEHRVNDEFKGPLFHQVCVALCYSAFFTAQLTVQQLQPSVNDINDLIQNRENVGYQGAAFVGDLLRTLNVNESHLKAYASAKDFAEALSNGSVSAIFDEIPYLRLFLAKYGNCGKYKTVGPIYKTDGFGFVFPIQSPLVPDMSRAILNVTQGPTMKLIEKKWMVAESICSNQSTTDPSNSLTLDSLKGLFFITGAASSLAFVFFLSIFLYKNRHLLRDSCLSFLLRLKRIIRPSNERDLSHHHTARPSEGVELGIGHAEISLPNMEASNPNIKGGTTVVKTEVDTHALHFQPLPLGQDPIARRRWHVLYIAWQFTSRFPAYKNTTEVKAEMN</sequence>
<gene>
    <name evidence="1" type="ORF">MRB53_008942</name>
</gene>
<dbReference type="EMBL" id="CM056811">
    <property type="protein sequence ID" value="KAJ8634675.1"/>
    <property type="molecule type" value="Genomic_DNA"/>
</dbReference>
<organism evidence="1 2">
    <name type="scientific">Persea americana</name>
    <name type="common">Avocado</name>
    <dbReference type="NCBI Taxonomy" id="3435"/>
    <lineage>
        <taxon>Eukaryota</taxon>
        <taxon>Viridiplantae</taxon>
        <taxon>Streptophyta</taxon>
        <taxon>Embryophyta</taxon>
        <taxon>Tracheophyta</taxon>
        <taxon>Spermatophyta</taxon>
        <taxon>Magnoliopsida</taxon>
        <taxon>Magnoliidae</taxon>
        <taxon>Laurales</taxon>
        <taxon>Lauraceae</taxon>
        <taxon>Persea</taxon>
    </lineage>
</organism>